<accession>A0A379F2C2</accession>
<evidence type="ECO:0000313" key="3">
    <source>
        <dbReference type="Proteomes" id="UP000254235"/>
    </source>
</evidence>
<dbReference type="Proteomes" id="UP000254235">
    <property type="component" value="Unassembled WGS sequence"/>
</dbReference>
<evidence type="ECO:0000256" key="1">
    <source>
        <dbReference type="SAM" id="SignalP"/>
    </source>
</evidence>
<feature type="chain" id="PRO_5016698053" evidence="1">
    <location>
        <begin position="23"/>
        <end position="479"/>
    </location>
</feature>
<sequence length="479" mass="53288">MKTKITTLILLLLGLSSGKIQAKTYYHYTDAEGLTWTFTLDGNGGAVLDRGDNEEHCVSGPLIINNTITSNGQTNTHTIYTGDVLHIPAYVSDGTNTYPVRNISSFAFNYYFTAEKVILPSTLTGYSNYSYNENMGEGFFHTLIRRFVAEPGCQLHELGNLAFAYNFFNFPEETEGVLYYDFSECPLVQSTEYPFYETHDNALLFTNAVSNQAFHIRRKSTFTSTDNVVRAGVCATLHIDDEESFESPRTFTATQASYDRVFSNVAGKAVSTLYLPYPTDLPTGMRAYTLTSKGTDINGDKAFMFSPLPDGTRLQANTPYLVQVTDGQSHTLPTMHNVTVPATPNIDNTAVVASNDGNWKFYGTTLKIRNDKAFAKKAYYLNGNKWWQVQSGVANDFIAPFRCFISSPTGAVAAPSFFMVLEDDNTADGIKALETETNTDIKSGKYPFYSVDGKQMGNDYNKLESGQMYIVNGKKFYKI</sequence>
<dbReference type="RefSeq" id="WP_181792320.1">
    <property type="nucleotide sequence ID" value="NZ_JABZTX010000014.1"/>
</dbReference>
<proteinExistence type="predicted"/>
<organism evidence="2 3">
    <name type="scientific">Prevotella pallens</name>
    <dbReference type="NCBI Taxonomy" id="60133"/>
    <lineage>
        <taxon>Bacteria</taxon>
        <taxon>Pseudomonadati</taxon>
        <taxon>Bacteroidota</taxon>
        <taxon>Bacteroidia</taxon>
        <taxon>Bacteroidales</taxon>
        <taxon>Prevotellaceae</taxon>
        <taxon>Prevotella</taxon>
    </lineage>
</organism>
<protein>
    <submittedName>
        <fullName evidence="2">Uncharacterized protein</fullName>
    </submittedName>
</protein>
<gene>
    <name evidence="2" type="ORF">NCTC13043_01403</name>
</gene>
<evidence type="ECO:0000313" key="2">
    <source>
        <dbReference type="EMBL" id="SUC12789.1"/>
    </source>
</evidence>
<dbReference type="EMBL" id="UGTP01000001">
    <property type="protein sequence ID" value="SUC12789.1"/>
    <property type="molecule type" value="Genomic_DNA"/>
</dbReference>
<dbReference type="InterPro" id="IPR032675">
    <property type="entry name" value="LRR_dom_sf"/>
</dbReference>
<dbReference type="Gene3D" id="3.80.10.10">
    <property type="entry name" value="Ribonuclease Inhibitor"/>
    <property type="match status" value="1"/>
</dbReference>
<name>A0A379F2C2_9BACT</name>
<dbReference type="GeneID" id="78571090"/>
<reference evidence="2 3" key="1">
    <citation type="submission" date="2018-06" db="EMBL/GenBank/DDBJ databases">
        <authorList>
            <consortium name="Pathogen Informatics"/>
            <person name="Doyle S."/>
        </authorList>
    </citation>
    <scope>NUCLEOTIDE SEQUENCE [LARGE SCALE GENOMIC DNA]</scope>
    <source>
        <strain evidence="2 3">NCTC13043</strain>
    </source>
</reference>
<feature type="signal peptide" evidence="1">
    <location>
        <begin position="1"/>
        <end position="22"/>
    </location>
</feature>
<dbReference type="AlphaFoldDB" id="A0A379F2C2"/>
<keyword evidence="1" id="KW-0732">Signal</keyword>